<evidence type="ECO:0000313" key="14">
    <source>
        <dbReference type="Proteomes" id="UP000293036"/>
    </source>
</evidence>
<feature type="domain" description="Histidine kinase" evidence="12">
    <location>
        <begin position="55"/>
        <end position="266"/>
    </location>
</feature>
<dbReference type="PROSITE" id="PS50109">
    <property type="entry name" value="HIS_KIN"/>
    <property type="match status" value="1"/>
</dbReference>
<dbReference type="InterPro" id="IPR003594">
    <property type="entry name" value="HATPase_dom"/>
</dbReference>
<keyword evidence="11" id="KW-0812">Transmembrane</keyword>
<evidence type="ECO:0000313" key="13">
    <source>
        <dbReference type="EMBL" id="TBW22193.1"/>
    </source>
</evidence>
<dbReference type="Pfam" id="PF00512">
    <property type="entry name" value="HisKA"/>
    <property type="match status" value="1"/>
</dbReference>
<evidence type="ECO:0000256" key="8">
    <source>
        <dbReference type="ARBA" id="ARBA00022840"/>
    </source>
</evidence>
<dbReference type="SUPFAM" id="SSF55874">
    <property type="entry name" value="ATPase domain of HSP90 chaperone/DNA topoisomerase II/histidine kinase"/>
    <property type="match status" value="1"/>
</dbReference>
<keyword evidence="8" id="KW-0067">ATP-binding</keyword>
<dbReference type="Gene3D" id="1.10.287.130">
    <property type="match status" value="1"/>
</dbReference>
<dbReference type="Proteomes" id="UP000293036">
    <property type="component" value="Unassembled WGS sequence"/>
</dbReference>
<evidence type="ECO:0000256" key="5">
    <source>
        <dbReference type="ARBA" id="ARBA00022679"/>
    </source>
</evidence>
<evidence type="ECO:0000256" key="7">
    <source>
        <dbReference type="ARBA" id="ARBA00022777"/>
    </source>
</evidence>
<dbReference type="GO" id="GO:0005524">
    <property type="term" value="F:ATP binding"/>
    <property type="evidence" value="ECO:0007669"/>
    <property type="project" value="UniProtKB-KW"/>
</dbReference>
<dbReference type="EC" id="2.7.13.3" evidence="3"/>
<sequence length="272" mass="30036">MENNVLSPVVIVAIALVMTIALVVIVSQWRSNHDLQQEVKELKDRNDYLEKRPAMISHEIRTPLSLVQGAAELMAEETPGPLNELQRSFIETISENSRQAIDIAENFLIDLNMDIRPLQLQEIDIRAIVADTAKEIRKIFPIRIDVDAAGGLLPIYADKQLIRQLIWNLINNAARHAHSDNPVTVRIENGEGSGAHISIIDRGEGMSDVDLEKLFTPFSSGSTRRPGSGIGMMVSKKIVDAHEGKILVDSAQGIGTVIHVLLPQHLAESKES</sequence>
<keyword evidence="11" id="KW-0472">Membrane</keyword>
<gene>
    <name evidence="13" type="ORF">EZJ44_05065</name>
</gene>
<keyword evidence="7 13" id="KW-0418">Kinase</keyword>
<keyword evidence="11" id="KW-1133">Transmembrane helix</keyword>
<dbReference type="InterPro" id="IPR003661">
    <property type="entry name" value="HisK_dim/P_dom"/>
</dbReference>
<dbReference type="AlphaFoldDB" id="A0A4Q9V0K7"/>
<comment type="caution">
    <text evidence="13">The sequence shown here is derived from an EMBL/GenBank/DDBJ whole genome shotgun (WGS) entry which is preliminary data.</text>
</comment>
<dbReference type="SMART" id="SM00387">
    <property type="entry name" value="HATPase_c"/>
    <property type="match status" value="1"/>
</dbReference>
<evidence type="ECO:0000259" key="12">
    <source>
        <dbReference type="PROSITE" id="PS50109"/>
    </source>
</evidence>
<dbReference type="InterPro" id="IPR036890">
    <property type="entry name" value="HATPase_C_sf"/>
</dbReference>
<keyword evidence="14" id="KW-1185">Reference proteome</keyword>
<evidence type="ECO:0000256" key="10">
    <source>
        <dbReference type="ARBA" id="ARBA00039401"/>
    </source>
</evidence>
<dbReference type="GO" id="GO:0030295">
    <property type="term" value="F:protein kinase activator activity"/>
    <property type="evidence" value="ECO:0007669"/>
    <property type="project" value="TreeGrafter"/>
</dbReference>
<dbReference type="InterPro" id="IPR050351">
    <property type="entry name" value="BphY/WalK/GraS-like"/>
</dbReference>
<dbReference type="Pfam" id="PF02518">
    <property type="entry name" value="HATPase_c"/>
    <property type="match status" value="1"/>
</dbReference>
<dbReference type="OrthoDB" id="9757990at2"/>
<dbReference type="Gene3D" id="3.30.565.10">
    <property type="entry name" value="Histidine kinase-like ATPase, C-terminal domain"/>
    <property type="match status" value="1"/>
</dbReference>
<comment type="subcellular location">
    <subcellularLocation>
        <location evidence="2">Cell membrane</location>
    </subcellularLocation>
</comment>
<dbReference type="PRINTS" id="PR00344">
    <property type="entry name" value="BCTRLSENSOR"/>
</dbReference>
<reference evidence="13 14" key="1">
    <citation type="submission" date="2019-02" db="EMBL/GenBank/DDBJ databases">
        <title>Arcanobacterium bovis sp. nov., isolated from the milk of a cow with mastitis.</title>
        <authorList>
            <person name="Sammra O."/>
            <person name="Foster G."/>
            <person name="Hassan A."/>
            <person name="Alssahen M."/>
            <person name="Laemmler C."/>
            <person name="Borowiak M."/>
            <person name="Malorny B."/>
            <person name="Abdulmawjood A."/>
        </authorList>
    </citation>
    <scope>NUCLEOTIDE SEQUENCE [LARGE SCALE GENOMIC DNA]</scope>
    <source>
        <strain evidence="13 14">C605018/01/1</strain>
    </source>
</reference>
<dbReference type="InterPro" id="IPR005467">
    <property type="entry name" value="His_kinase_dom"/>
</dbReference>
<organism evidence="13 14">
    <name type="scientific">Arcanobacterium bovis</name>
    <dbReference type="NCBI Taxonomy" id="2529275"/>
    <lineage>
        <taxon>Bacteria</taxon>
        <taxon>Bacillati</taxon>
        <taxon>Actinomycetota</taxon>
        <taxon>Actinomycetes</taxon>
        <taxon>Actinomycetales</taxon>
        <taxon>Actinomycetaceae</taxon>
        <taxon>Arcanobacterium</taxon>
    </lineage>
</organism>
<dbReference type="GO" id="GO:0005886">
    <property type="term" value="C:plasma membrane"/>
    <property type="evidence" value="ECO:0007669"/>
    <property type="project" value="UniProtKB-SubCell"/>
</dbReference>
<evidence type="ECO:0000256" key="2">
    <source>
        <dbReference type="ARBA" id="ARBA00004236"/>
    </source>
</evidence>
<keyword evidence="9" id="KW-0902">Two-component regulatory system</keyword>
<accession>A0A4Q9V0K7</accession>
<keyword evidence="6" id="KW-0547">Nucleotide-binding</keyword>
<keyword evidence="5" id="KW-0808">Transferase</keyword>
<evidence type="ECO:0000256" key="3">
    <source>
        <dbReference type="ARBA" id="ARBA00012438"/>
    </source>
</evidence>
<dbReference type="InterPro" id="IPR004358">
    <property type="entry name" value="Sig_transdc_His_kin-like_C"/>
</dbReference>
<dbReference type="GO" id="GO:0000156">
    <property type="term" value="F:phosphorelay response regulator activity"/>
    <property type="evidence" value="ECO:0007669"/>
    <property type="project" value="TreeGrafter"/>
</dbReference>
<evidence type="ECO:0000256" key="11">
    <source>
        <dbReference type="SAM" id="Phobius"/>
    </source>
</evidence>
<dbReference type="GO" id="GO:0000155">
    <property type="term" value="F:phosphorelay sensor kinase activity"/>
    <property type="evidence" value="ECO:0007669"/>
    <property type="project" value="InterPro"/>
</dbReference>
<dbReference type="InterPro" id="IPR036097">
    <property type="entry name" value="HisK_dim/P_sf"/>
</dbReference>
<evidence type="ECO:0000256" key="4">
    <source>
        <dbReference type="ARBA" id="ARBA00022553"/>
    </source>
</evidence>
<dbReference type="SMART" id="SM00388">
    <property type="entry name" value="HisKA"/>
    <property type="match status" value="1"/>
</dbReference>
<dbReference type="EMBL" id="SJDT01000003">
    <property type="protein sequence ID" value="TBW22193.1"/>
    <property type="molecule type" value="Genomic_DNA"/>
</dbReference>
<protein>
    <recommendedName>
        <fullName evidence="10">Sensor-like histidine kinase SenX3</fullName>
        <ecNumber evidence="3">2.7.13.3</ecNumber>
    </recommendedName>
</protein>
<comment type="catalytic activity">
    <reaction evidence="1">
        <text>ATP + protein L-histidine = ADP + protein N-phospho-L-histidine.</text>
        <dbReference type="EC" id="2.7.13.3"/>
    </reaction>
</comment>
<keyword evidence="4" id="KW-0597">Phosphoprotein</keyword>
<feature type="transmembrane region" description="Helical" evidence="11">
    <location>
        <begin position="6"/>
        <end position="26"/>
    </location>
</feature>
<evidence type="ECO:0000256" key="1">
    <source>
        <dbReference type="ARBA" id="ARBA00000085"/>
    </source>
</evidence>
<name>A0A4Q9V0K7_9ACTO</name>
<proteinExistence type="predicted"/>
<dbReference type="PANTHER" id="PTHR42878:SF7">
    <property type="entry name" value="SENSOR HISTIDINE KINASE GLRK"/>
    <property type="match status" value="1"/>
</dbReference>
<dbReference type="SUPFAM" id="SSF47384">
    <property type="entry name" value="Homodimeric domain of signal transducing histidine kinase"/>
    <property type="match status" value="1"/>
</dbReference>
<dbReference type="GO" id="GO:0007234">
    <property type="term" value="P:osmosensory signaling via phosphorelay pathway"/>
    <property type="evidence" value="ECO:0007669"/>
    <property type="project" value="TreeGrafter"/>
</dbReference>
<evidence type="ECO:0000256" key="9">
    <source>
        <dbReference type="ARBA" id="ARBA00023012"/>
    </source>
</evidence>
<evidence type="ECO:0000256" key="6">
    <source>
        <dbReference type="ARBA" id="ARBA00022741"/>
    </source>
</evidence>
<dbReference type="PANTHER" id="PTHR42878">
    <property type="entry name" value="TWO-COMPONENT HISTIDINE KINASE"/>
    <property type="match status" value="1"/>
</dbReference>
<dbReference type="CDD" id="cd00082">
    <property type="entry name" value="HisKA"/>
    <property type="match status" value="1"/>
</dbReference>